<evidence type="ECO:0000259" key="3">
    <source>
        <dbReference type="PROSITE" id="PS51668"/>
    </source>
</evidence>
<keyword evidence="1" id="KW-0949">S-adenosyl-L-methionine</keyword>
<dbReference type="InterPro" id="IPR040372">
    <property type="entry name" value="YaeB-like"/>
</dbReference>
<dbReference type="SUPFAM" id="SSF118196">
    <property type="entry name" value="YaeB-like"/>
    <property type="match status" value="1"/>
</dbReference>
<feature type="domain" description="TsaA-like" evidence="3">
    <location>
        <begin position="1"/>
        <end position="56"/>
    </location>
</feature>
<dbReference type="EMBL" id="BARU01045520">
    <property type="protein sequence ID" value="GAH94081.1"/>
    <property type="molecule type" value="Genomic_DNA"/>
</dbReference>
<protein>
    <recommendedName>
        <fullName evidence="3">TsaA-like domain-containing protein</fullName>
    </recommendedName>
</protein>
<evidence type="ECO:0000256" key="1">
    <source>
        <dbReference type="ARBA" id="ARBA00022691"/>
    </source>
</evidence>
<dbReference type="Gene3D" id="2.40.30.70">
    <property type="entry name" value="YaeB-like"/>
    <property type="match status" value="1"/>
</dbReference>
<dbReference type="Gene3D" id="3.30.300.20">
    <property type="match status" value="1"/>
</dbReference>
<organism evidence="4">
    <name type="scientific">marine sediment metagenome</name>
    <dbReference type="NCBI Taxonomy" id="412755"/>
    <lineage>
        <taxon>unclassified sequences</taxon>
        <taxon>metagenomes</taxon>
        <taxon>ecological metagenomes</taxon>
    </lineage>
</organism>
<feature type="non-terminal residue" evidence="4">
    <location>
        <position position="148"/>
    </location>
</feature>
<dbReference type="AlphaFoldDB" id="X1JHB5"/>
<comment type="similarity">
    <text evidence="2">Belongs to the tRNA methyltransferase O family.</text>
</comment>
<dbReference type="InterPro" id="IPR036414">
    <property type="entry name" value="YaeB_N_sf"/>
</dbReference>
<accession>X1JHB5</accession>
<dbReference type="PANTHER" id="PTHR12818:SF0">
    <property type="entry name" value="TRNA (ADENINE(37)-N6)-METHYLTRANSFERASE"/>
    <property type="match status" value="1"/>
</dbReference>
<proteinExistence type="inferred from homology"/>
<dbReference type="SUPFAM" id="SSF82784">
    <property type="entry name" value="OsmC-like"/>
    <property type="match status" value="1"/>
</dbReference>
<feature type="non-terminal residue" evidence="4">
    <location>
        <position position="1"/>
    </location>
</feature>
<dbReference type="PROSITE" id="PS51668">
    <property type="entry name" value="TSAA_2"/>
    <property type="match status" value="1"/>
</dbReference>
<reference evidence="4" key="1">
    <citation type="journal article" date="2014" name="Front. Microbiol.">
        <title>High frequency of phylogenetically diverse reductive dehalogenase-homologous genes in deep subseafloor sedimentary metagenomes.</title>
        <authorList>
            <person name="Kawai M."/>
            <person name="Futagami T."/>
            <person name="Toyoda A."/>
            <person name="Takaki Y."/>
            <person name="Nishi S."/>
            <person name="Hori S."/>
            <person name="Arai W."/>
            <person name="Tsubouchi T."/>
            <person name="Morono Y."/>
            <person name="Uchiyama I."/>
            <person name="Ito T."/>
            <person name="Fujiyama A."/>
            <person name="Inagaki F."/>
            <person name="Takami H."/>
        </authorList>
    </citation>
    <scope>NUCLEOTIDE SEQUENCE</scope>
    <source>
        <strain evidence="4">Expedition CK06-06</strain>
    </source>
</reference>
<dbReference type="PANTHER" id="PTHR12818">
    <property type="entry name" value="TRNA (ADENINE(37)-N6)-METHYLTRANSFERASE"/>
    <property type="match status" value="1"/>
</dbReference>
<dbReference type="InterPro" id="IPR023370">
    <property type="entry name" value="TrmO-like_N"/>
</dbReference>
<comment type="caution">
    <text evidence="4">The sequence shown here is derived from an EMBL/GenBank/DDBJ whole genome shotgun (WGS) entry which is preliminary data.</text>
</comment>
<name>X1JHB5_9ZZZZ</name>
<sequence>LFATRSPNRPTPFGYAIVELVERKNNILKVKGLDAIDCTPVIDIKPYIPDIDAKPFANVGWFSERKRSFTPRVYEYRIETEWKDGKEGVLKASQKHDIRIGCPPEFGGKPVYWSPEHLFLASVEVCIMTTFLDLLEKNNCKISSYKSE</sequence>
<dbReference type="Pfam" id="PF01980">
    <property type="entry name" value="TrmO_N"/>
    <property type="match status" value="1"/>
</dbReference>
<evidence type="ECO:0000256" key="2">
    <source>
        <dbReference type="ARBA" id="ARBA00033753"/>
    </source>
</evidence>
<gene>
    <name evidence="4" type="ORF">S03H2_69032</name>
</gene>
<dbReference type="InterPro" id="IPR015946">
    <property type="entry name" value="KH_dom-like_a/b"/>
</dbReference>
<dbReference type="InterPro" id="IPR036413">
    <property type="entry name" value="YaeB-like_sf"/>
</dbReference>
<dbReference type="InterPro" id="IPR036102">
    <property type="entry name" value="OsmC/Ohrsf"/>
</dbReference>
<evidence type="ECO:0000313" key="4">
    <source>
        <dbReference type="EMBL" id="GAH94081.1"/>
    </source>
</evidence>